<dbReference type="InterPro" id="IPR010255">
    <property type="entry name" value="Haem_peroxidase_sf"/>
</dbReference>
<feature type="domain" description="Plant heme peroxidase family profile" evidence="9">
    <location>
        <begin position="25"/>
        <end position="279"/>
    </location>
</feature>
<organism evidence="10 11">
    <name type="scientific">Scheffersomyces stipitis (strain ATCC 58785 / CBS 6054 / NBRC 10063 / NRRL Y-11545)</name>
    <name type="common">Yeast</name>
    <name type="synonym">Pichia stipitis</name>
    <dbReference type="NCBI Taxonomy" id="322104"/>
    <lineage>
        <taxon>Eukaryota</taxon>
        <taxon>Fungi</taxon>
        <taxon>Dikarya</taxon>
        <taxon>Ascomycota</taxon>
        <taxon>Saccharomycotina</taxon>
        <taxon>Pichiomycetes</taxon>
        <taxon>Debaryomycetaceae</taxon>
        <taxon>Scheffersomyces</taxon>
    </lineage>
</organism>
<name>A3LQQ1_PICST</name>
<evidence type="ECO:0000313" key="11">
    <source>
        <dbReference type="Proteomes" id="UP000002258"/>
    </source>
</evidence>
<protein>
    <recommendedName>
        <fullName evidence="8">Peroxidase</fullName>
        <ecNumber evidence="8">1.11.1.-</ecNumber>
    </recommendedName>
</protein>
<dbReference type="PROSITE" id="PS00436">
    <property type="entry name" value="PEROXIDASE_2"/>
    <property type="match status" value="1"/>
</dbReference>
<keyword evidence="3 8" id="KW-0575">Peroxidase</keyword>
<dbReference type="Pfam" id="PF00141">
    <property type="entry name" value="peroxidase"/>
    <property type="match status" value="1"/>
</dbReference>
<keyword evidence="7" id="KW-0408">Iron</keyword>
<dbReference type="PANTHER" id="PTHR31356">
    <property type="entry name" value="THYLAKOID LUMENAL 29 KDA PROTEIN, CHLOROPLASTIC-RELATED"/>
    <property type="match status" value="1"/>
</dbReference>
<dbReference type="Proteomes" id="UP000002258">
    <property type="component" value="Chromosome 2"/>
</dbReference>
<evidence type="ECO:0000256" key="5">
    <source>
        <dbReference type="ARBA" id="ARBA00022723"/>
    </source>
</evidence>
<dbReference type="GO" id="GO:0034599">
    <property type="term" value="P:cellular response to oxidative stress"/>
    <property type="evidence" value="ECO:0007669"/>
    <property type="project" value="InterPro"/>
</dbReference>
<dbReference type="InterPro" id="IPR019793">
    <property type="entry name" value="Peroxidases_heam-ligand_BS"/>
</dbReference>
<dbReference type="STRING" id="322104.A3LQQ1"/>
<dbReference type="InterPro" id="IPR002016">
    <property type="entry name" value="Haem_peroxidase"/>
</dbReference>
<dbReference type="EMBL" id="CP000496">
    <property type="protein sequence ID" value="ABN65243.2"/>
    <property type="molecule type" value="Genomic_DNA"/>
</dbReference>
<evidence type="ECO:0000256" key="2">
    <source>
        <dbReference type="ARBA" id="ARBA00005997"/>
    </source>
</evidence>
<dbReference type="InParanoid" id="A3LQQ1"/>
<dbReference type="EC" id="1.11.1.-" evidence="8"/>
<sequence length="282" mass="31732">MPFGATSTSLIKAIQEVFPTPGYDDGSLAPIILRLAWHCCATYDISTGNGGSNGATMRFVPEITDEGNTGLDISRAALEPVKQKFPRISYSDLWTLAGKVAIESMGGPEIPWTAGRVDCRDDRHVPSNGHLPFADKDAGHIRSTFQRMGFGDQEAVILLGAHSLGRCHKRFSGWEGKWTTNPIQFSNDFYKVLVNENWQKGTVPETGREQYFNEDKSLMMLNTDMELLRDPEYLRWVIVYSRDEQAYFRDFAATFGKLLELGISRDINGQVLPKAEFFYNEK</sequence>
<dbReference type="GO" id="GO:0000302">
    <property type="term" value="P:response to reactive oxygen species"/>
    <property type="evidence" value="ECO:0007669"/>
    <property type="project" value="TreeGrafter"/>
</dbReference>
<evidence type="ECO:0000256" key="8">
    <source>
        <dbReference type="RuleBase" id="RU363051"/>
    </source>
</evidence>
<dbReference type="GO" id="GO:0042744">
    <property type="term" value="P:hydrogen peroxide catabolic process"/>
    <property type="evidence" value="ECO:0007669"/>
    <property type="project" value="TreeGrafter"/>
</dbReference>
<dbReference type="GO" id="GO:0004601">
    <property type="term" value="F:peroxidase activity"/>
    <property type="evidence" value="ECO:0007669"/>
    <property type="project" value="UniProtKB-KW"/>
</dbReference>
<dbReference type="Gene3D" id="1.10.420.10">
    <property type="entry name" value="Peroxidase, domain 2"/>
    <property type="match status" value="1"/>
</dbReference>
<evidence type="ECO:0000256" key="7">
    <source>
        <dbReference type="ARBA" id="ARBA00023004"/>
    </source>
</evidence>
<keyword evidence="6 8" id="KW-0560">Oxidoreductase</keyword>
<dbReference type="HOGENOM" id="CLU_036959_0_1_1"/>
<dbReference type="AlphaFoldDB" id="A3LQQ1"/>
<keyword evidence="5" id="KW-0479">Metal-binding</keyword>
<evidence type="ECO:0000313" key="10">
    <source>
        <dbReference type="EMBL" id="ABN65243.2"/>
    </source>
</evidence>
<dbReference type="InterPro" id="IPR019794">
    <property type="entry name" value="Peroxidases_AS"/>
</dbReference>
<evidence type="ECO:0000256" key="4">
    <source>
        <dbReference type="ARBA" id="ARBA00022617"/>
    </source>
</evidence>
<dbReference type="GO" id="GO:0020037">
    <property type="term" value="F:heme binding"/>
    <property type="evidence" value="ECO:0007669"/>
    <property type="project" value="UniProtKB-UniRule"/>
</dbReference>
<reference evidence="10 11" key="1">
    <citation type="journal article" date="2007" name="Nat. Biotechnol.">
        <title>Genome sequence of the lignocellulose-bioconverting and xylose-fermenting yeast Pichia stipitis.</title>
        <authorList>
            <person name="Jeffries T.W."/>
            <person name="Grigoriev I.V."/>
            <person name="Grimwood J."/>
            <person name="Laplaza J.M."/>
            <person name="Aerts A."/>
            <person name="Salamov A."/>
            <person name="Schmutz J."/>
            <person name="Lindquist E."/>
            <person name="Dehal P."/>
            <person name="Shapiro H."/>
            <person name="Jin Y.S."/>
            <person name="Passoth V."/>
            <person name="Richardson P.M."/>
        </authorList>
    </citation>
    <scope>NUCLEOTIDE SEQUENCE [LARGE SCALE GENOMIC DNA]</scope>
    <source>
        <strain evidence="11">ATCC 58785 / CBS 6054 / NBRC 10063 / NRRL Y-11545</strain>
    </source>
</reference>
<dbReference type="InterPro" id="IPR002207">
    <property type="entry name" value="Peroxidase_I"/>
</dbReference>
<accession>A3LQQ1</accession>
<dbReference type="PROSITE" id="PS00435">
    <property type="entry name" value="PEROXIDASE_1"/>
    <property type="match status" value="1"/>
</dbReference>
<dbReference type="PROSITE" id="PS50873">
    <property type="entry name" value="PEROXIDASE_4"/>
    <property type="match status" value="1"/>
</dbReference>
<dbReference type="OMA" id="GAWVNNP"/>
<dbReference type="GeneID" id="4836852"/>
<dbReference type="eggNOG" id="ENOG502QR1E">
    <property type="taxonomic scope" value="Eukaryota"/>
</dbReference>
<evidence type="ECO:0000256" key="3">
    <source>
        <dbReference type="ARBA" id="ARBA00022559"/>
    </source>
</evidence>
<evidence type="ECO:0000259" key="9">
    <source>
        <dbReference type="PROSITE" id="PS50873"/>
    </source>
</evidence>
<dbReference type="InterPro" id="IPR044831">
    <property type="entry name" value="Ccp1-like"/>
</dbReference>
<gene>
    <name evidence="10" type="primary">CCP2</name>
    <name evidence="10" type="ORF">PICST_67176</name>
</gene>
<dbReference type="KEGG" id="pic:PICST_67176"/>
<dbReference type="PANTHER" id="PTHR31356:SF36">
    <property type="entry name" value="L-ASCORBATE PEROXIDASE 3"/>
    <property type="match status" value="1"/>
</dbReference>
<dbReference type="RefSeq" id="XP_001383272.2">
    <property type="nucleotide sequence ID" value="XM_001383235.1"/>
</dbReference>
<dbReference type="PRINTS" id="PR00458">
    <property type="entry name" value="PEROXIDASE"/>
</dbReference>
<dbReference type="SUPFAM" id="SSF48113">
    <property type="entry name" value="Heme-dependent peroxidases"/>
    <property type="match status" value="1"/>
</dbReference>
<proteinExistence type="inferred from homology"/>
<dbReference type="GO" id="GO:0046872">
    <property type="term" value="F:metal ion binding"/>
    <property type="evidence" value="ECO:0007669"/>
    <property type="project" value="UniProtKB-UniRule"/>
</dbReference>
<dbReference type="PRINTS" id="PR00459">
    <property type="entry name" value="ASPEROXIDASE"/>
</dbReference>
<comment type="similarity">
    <text evidence="2">Belongs to the peroxidase family. Cytochrome c peroxidase subfamily.</text>
</comment>
<evidence type="ECO:0000256" key="6">
    <source>
        <dbReference type="ARBA" id="ARBA00023002"/>
    </source>
</evidence>
<dbReference type="OrthoDB" id="2859658at2759"/>
<keyword evidence="4" id="KW-0349">Heme</keyword>
<keyword evidence="11" id="KW-1185">Reference proteome</keyword>
<comment type="function">
    <text evidence="1">Destroys radicals which are normally produced within the cells and which are toxic to biological systems.</text>
</comment>
<dbReference type="Gene3D" id="1.10.520.10">
    <property type="match status" value="1"/>
</dbReference>
<evidence type="ECO:0000256" key="1">
    <source>
        <dbReference type="ARBA" id="ARBA00003917"/>
    </source>
</evidence>